<comment type="caution">
    <text evidence="1">The sequence shown here is derived from an EMBL/GenBank/DDBJ whole genome shotgun (WGS) entry which is preliminary data.</text>
</comment>
<sequence length="867" mass="93491">MPTDDDYSQRRERLLLHQHPGTQYGQSVPASPLRGCTSSSSSAGTQSVSGDCSYHKQQSSQSRQQQPISQSVLVEQHRYVSSSRHAPSSGNNDYHAYHQQQQQQLSSGTEQRYQQKRPPSGSEYANVAVPVGCNPFSADTFPSPPSPAPASDAHFLPPPPLSPSVGDKYSSSQSLAGCHGADRHVSTSSANSRDPHSSSTATSAGSSVDQQQQQRFASTDRLLVGSGAPSGEIAKDQQQRYAGTSSTERLLASPVLGVLGASYAAASLKDSSSMRYGLSSTERLLSSSPIHAPVPDKFVGAGKSSAQSGGNYQLKESPIHERYAPQQHFVCSSERYSPKPTEGRYSSSERILASATTTTTTSSTSEAIGRRYSTDETACQKYADSRASPAPAADFANRFQGYTECGSMSASQRYGATNDRFNELALQRYAQSRPNDRLVHGNERHVSGSGGSAHDTKSSGGELARYTCNSSTERLLASSSSPSLSESTLSREIHHHVFTPSNSGIGTQSMGIGDQASHFASPSPTPDGSNPSSSHIVSCHMQQSSKQSEKHHHQLNKPIQAYVSSDHRGSYDHLASNEPDRYAGLDRFSSNDSRYTTTGSDRYHCTTTGRYSPARGNADKYLSLPKPKDRYNGSGRVASSCVSVSSSTTDRSYVSGSGTYIPPPAHTPVERYVPQPPPEVLYPDRYADRYVPPGAHTPVDRYVPVTDPNDSYVRRDLGFHNHYRGVPTSTASSANGATYQAYPTPQNQFRFRNSFGYQAPVGRIGSPGSSSSSSSNSVQRDGYSTSPLLRNKTRDLNGTSTTPRHTTTSSQQQQQQQQPSQQQQQQPKCCMDTNNSVGQRASCCQAVRRSMPPGALPSLQQQSGHSP</sequence>
<reference evidence="1" key="1">
    <citation type="submission" date="2023-04" db="EMBL/GenBank/DDBJ databases">
        <title>A chromosome-level genome assembly of the parasitoid wasp Eretmocerus hayati.</title>
        <authorList>
            <person name="Zhong Y."/>
            <person name="Liu S."/>
            <person name="Liu Y."/>
        </authorList>
    </citation>
    <scope>NUCLEOTIDE SEQUENCE</scope>
    <source>
        <strain evidence="1">ZJU_SS_LIU_2023</strain>
    </source>
</reference>
<dbReference type="EMBL" id="CM056744">
    <property type="protein sequence ID" value="KAJ8667385.1"/>
    <property type="molecule type" value="Genomic_DNA"/>
</dbReference>
<gene>
    <name evidence="1" type="ORF">QAD02_009047</name>
</gene>
<dbReference type="Proteomes" id="UP001239111">
    <property type="component" value="Chromosome 4"/>
</dbReference>
<keyword evidence="2" id="KW-1185">Reference proteome</keyword>
<protein>
    <submittedName>
        <fullName evidence="1">Uncharacterized protein</fullName>
    </submittedName>
</protein>
<feature type="non-terminal residue" evidence="1">
    <location>
        <position position="867"/>
    </location>
</feature>
<evidence type="ECO:0000313" key="2">
    <source>
        <dbReference type="Proteomes" id="UP001239111"/>
    </source>
</evidence>
<organism evidence="1 2">
    <name type="scientific">Eretmocerus hayati</name>
    <dbReference type="NCBI Taxonomy" id="131215"/>
    <lineage>
        <taxon>Eukaryota</taxon>
        <taxon>Metazoa</taxon>
        <taxon>Ecdysozoa</taxon>
        <taxon>Arthropoda</taxon>
        <taxon>Hexapoda</taxon>
        <taxon>Insecta</taxon>
        <taxon>Pterygota</taxon>
        <taxon>Neoptera</taxon>
        <taxon>Endopterygota</taxon>
        <taxon>Hymenoptera</taxon>
        <taxon>Apocrita</taxon>
        <taxon>Proctotrupomorpha</taxon>
        <taxon>Chalcidoidea</taxon>
        <taxon>Aphelinidae</taxon>
        <taxon>Aphelininae</taxon>
        <taxon>Eretmocerus</taxon>
    </lineage>
</organism>
<name>A0ACC2N859_9HYME</name>
<evidence type="ECO:0000313" key="1">
    <source>
        <dbReference type="EMBL" id="KAJ8667385.1"/>
    </source>
</evidence>
<proteinExistence type="predicted"/>
<accession>A0ACC2N859</accession>